<dbReference type="Gene3D" id="3.40.50.150">
    <property type="entry name" value="Vaccinia Virus protein VP39"/>
    <property type="match status" value="1"/>
</dbReference>
<evidence type="ECO:0000256" key="7">
    <source>
        <dbReference type="ARBA" id="ARBA00047942"/>
    </source>
</evidence>
<gene>
    <name evidence="10" type="ORF">SHKM778_05870</name>
</gene>
<dbReference type="PANTHER" id="PTHR42998:SF1">
    <property type="entry name" value="TYPE I RESTRICTION ENZYME HINDI METHYLASE SUBUNIT"/>
    <property type="match status" value="1"/>
</dbReference>
<evidence type="ECO:0000256" key="6">
    <source>
        <dbReference type="ARBA" id="ARBA00022747"/>
    </source>
</evidence>
<sequence length="206" mass="23296">MPPRKKKTAEPQDMKKVLWAAADKLRGSLDAAGYKHFVLGLVFLKYVSAAMAEKRTQLEAELREEGGWSEEDILATLEERREYTGSGIFYVPPTARWESVLERAKGTVEGDSVGETIDAAMRAIEKFNPALNRTLPKIYNSGQVDEERLAGLVKLLDRLVFQEQLGEDGRRKGARDLMGEVYEYFLAEFALKEGRKGGEYFTPRAW</sequence>
<evidence type="ECO:0000256" key="3">
    <source>
        <dbReference type="ARBA" id="ARBA00022603"/>
    </source>
</evidence>
<proteinExistence type="inferred from homology"/>
<evidence type="ECO:0000313" key="10">
    <source>
        <dbReference type="EMBL" id="BFO14199.1"/>
    </source>
</evidence>
<reference evidence="10" key="2">
    <citation type="submission" date="2024-07" db="EMBL/GenBank/DDBJ databases">
        <title>Streptomyces haneummycinica sp. nov., a new antibiotic-producing actinobacterium isolated from marine sediment.</title>
        <authorList>
            <person name="Uemura M."/>
            <person name="Hamada M."/>
            <person name="Hirano S."/>
            <person name="Kobayashi K."/>
            <person name="Ohshiro T."/>
            <person name="Kobayashi T."/>
            <person name="Terahara T."/>
        </authorList>
    </citation>
    <scope>NUCLEOTIDE SEQUENCE</scope>
    <source>
        <strain evidence="10">KM77-8</strain>
    </source>
</reference>
<dbReference type="InterPro" id="IPR003356">
    <property type="entry name" value="DNA_methylase_A-5"/>
</dbReference>
<protein>
    <recommendedName>
        <fullName evidence="2">site-specific DNA-methyltransferase (adenine-specific)</fullName>
        <ecNumber evidence="2">2.1.1.72</ecNumber>
    </recommendedName>
</protein>
<dbReference type="InterPro" id="IPR052916">
    <property type="entry name" value="Type-I_RE_MTase_Subunit"/>
</dbReference>
<dbReference type="GO" id="GO:0003677">
    <property type="term" value="F:DNA binding"/>
    <property type="evidence" value="ECO:0007669"/>
    <property type="project" value="InterPro"/>
</dbReference>
<evidence type="ECO:0000259" key="8">
    <source>
        <dbReference type="Pfam" id="PF02384"/>
    </source>
</evidence>
<dbReference type="SUPFAM" id="SSF53335">
    <property type="entry name" value="S-adenosyl-L-methionine-dependent methyltransferases"/>
    <property type="match status" value="1"/>
</dbReference>
<dbReference type="GO" id="GO:0032259">
    <property type="term" value="P:methylation"/>
    <property type="evidence" value="ECO:0007669"/>
    <property type="project" value="UniProtKB-KW"/>
</dbReference>
<dbReference type="EMBL" id="AP035768">
    <property type="protein sequence ID" value="BFO14199.1"/>
    <property type="molecule type" value="Genomic_DNA"/>
</dbReference>
<keyword evidence="4" id="KW-0808">Transferase</keyword>
<comment type="similarity">
    <text evidence="1">Belongs to the N(4)/N(6)-methyltransferase family.</text>
</comment>
<evidence type="ECO:0000256" key="5">
    <source>
        <dbReference type="ARBA" id="ARBA00022691"/>
    </source>
</evidence>
<accession>A0AAT9H9W1</accession>
<evidence type="ECO:0000256" key="2">
    <source>
        <dbReference type="ARBA" id="ARBA00011900"/>
    </source>
</evidence>
<keyword evidence="6" id="KW-0680">Restriction system</keyword>
<evidence type="ECO:0000256" key="4">
    <source>
        <dbReference type="ARBA" id="ARBA00022679"/>
    </source>
</evidence>
<dbReference type="GO" id="GO:0008170">
    <property type="term" value="F:N-methyltransferase activity"/>
    <property type="evidence" value="ECO:0007669"/>
    <property type="project" value="InterPro"/>
</dbReference>
<organism evidence="10">
    <name type="scientific">Streptomyces haneummycinicus</name>
    <dbReference type="NCBI Taxonomy" id="3074435"/>
    <lineage>
        <taxon>Bacteria</taxon>
        <taxon>Bacillati</taxon>
        <taxon>Actinomycetota</taxon>
        <taxon>Actinomycetes</taxon>
        <taxon>Kitasatosporales</taxon>
        <taxon>Streptomycetaceae</taxon>
        <taxon>Streptomyces</taxon>
    </lineage>
</organism>
<dbReference type="GO" id="GO:0009307">
    <property type="term" value="P:DNA restriction-modification system"/>
    <property type="evidence" value="ECO:0007669"/>
    <property type="project" value="UniProtKB-KW"/>
</dbReference>
<dbReference type="PANTHER" id="PTHR42998">
    <property type="entry name" value="TYPE I RESTRICTION ENZYME HINDVIIP M PROTEIN-RELATED"/>
    <property type="match status" value="1"/>
</dbReference>
<feature type="domain" description="N6 adenine-specific DNA methyltransferase N-terminal" evidence="9">
    <location>
        <begin position="15"/>
        <end position="154"/>
    </location>
</feature>
<comment type="catalytic activity">
    <reaction evidence="7">
        <text>a 2'-deoxyadenosine in DNA + S-adenosyl-L-methionine = an N(6)-methyl-2'-deoxyadenosine in DNA + S-adenosyl-L-homocysteine + H(+)</text>
        <dbReference type="Rhea" id="RHEA:15197"/>
        <dbReference type="Rhea" id="RHEA-COMP:12418"/>
        <dbReference type="Rhea" id="RHEA-COMP:12419"/>
        <dbReference type="ChEBI" id="CHEBI:15378"/>
        <dbReference type="ChEBI" id="CHEBI:57856"/>
        <dbReference type="ChEBI" id="CHEBI:59789"/>
        <dbReference type="ChEBI" id="CHEBI:90615"/>
        <dbReference type="ChEBI" id="CHEBI:90616"/>
        <dbReference type="EC" id="2.1.1.72"/>
    </reaction>
</comment>
<dbReference type="Pfam" id="PF12161">
    <property type="entry name" value="HsdM_N"/>
    <property type="match status" value="1"/>
</dbReference>
<dbReference type="InterPro" id="IPR038333">
    <property type="entry name" value="T1MK-like_N_sf"/>
</dbReference>
<dbReference type="Pfam" id="PF02384">
    <property type="entry name" value="N6_Mtase"/>
    <property type="match status" value="1"/>
</dbReference>
<dbReference type="InterPro" id="IPR029063">
    <property type="entry name" value="SAM-dependent_MTases_sf"/>
</dbReference>
<reference evidence="10" key="1">
    <citation type="submission" date="2024-06" db="EMBL/GenBank/DDBJ databases">
        <authorList>
            <consortium name="consrtm"/>
            <person name="Uemura M."/>
            <person name="Terahara T."/>
        </authorList>
    </citation>
    <scope>NUCLEOTIDE SEQUENCE</scope>
    <source>
        <strain evidence="10">KM77-8</strain>
    </source>
</reference>
<evidence type="ECO:0000256" key="1">
    <source>
        <dbReference type="ARBA" id="ARBA00006594"/>
    </source>
</evidence>
<keyword evidence="5" id="KW-0949">S-adenosyl-L-methionine</keyword>
<dbReference type="InterPro" id="IPR022749">
    <property type="entry name" value="D12N6_MeTrfase_N"/>
</dbReference>
<name>A0AAT9H9W1_9ACTN</name>
<dbReference type="GO" id="GO:0009007">
    <property type="term" value="F:site-specific DNA-methyltransferase (adenine-specific) activity"/>
    <property type="evidence" value="ECO:0007669"/>
    <property type="project" value="UniProtKB-EC"/>
</dbReference>
<keyword evidence="3" id="KW-0489">Methyltransferase</keyword>
<dbReference type="AlphaFoldDB" id="A0AAT9H9W1"/>
<evidence type="ECO:0000259" key="9">
    <source>
        <dbReference type="Pfam" id="PF12161"/>
    </source>
</evidence>
<feature type="domain" description="DNA methylase adenine-specific" evidence="8">
    <location>
        <begin position="174"/>
        <end position="205"/>
    </location>
</feature>
<dbReference type="EC" id="2.1.1.72" evidence="2"/>
<dbReference type="Gene3D" id="1.20.1260.30">
    <property type="match status" value="1"/>
</dbReference>